<gene>
    <name evidence="2" type="ORF">OS242_18565</name>
</gene>
<organism evidence="2 3">
    <name type="scientific">Tumebacillus lacus</name>
    <dbReference type="NCBI Taxonomy" id="2995335"/>
    <lineage>
        <taxon>Bacteria</taxon>
        <taxon>Bacillati</taxon>
        <taxon>Bacillota</taxon>
        <taxon>Bacilli</taxon>
        <taxon>Bacillales</taxon>
        <taxon>Alicyclobacillaceae</taxon>
        <taxon>Tumebacillus</taxon>
    </lineage>
</organism>
<protein>
    <submittedName>
        <fullName evidence="2">Phosphatidylinositol-specific phospholipase C/glycerophosphodiester phosphodiesterase family protein</fullName>
    </submittedName>
</protein>
<name>A0ABT3X8L2_9BACL</name>
<proteinExistence type="predicted"/>
<feature type="domain" description="GP-PDE" evidence="1">
    <location>
        <begin position="361"/>
        <end position="581"/>
    </location>
</feature>
<comment type="caution">
    <text evidence="2">The sequence shown here is derived from an EMBL/GenBank/DDBJ whole genome shotgun (WGS) entry which is preliminary data.</text>
</comment>
<dbReference type="InterPro" id="IPR030395">
    <property type="entry name" value="GP_PDE_dom"/>
</dbReference>
<evidence type="ECO:0000313" key="3">
    <source>
        <dbReference type="Proteomes" id="UP001208017"/>
    </source>
</evidence>
<keyword evidence="3" id="KW-1185">Reference proteome</keyword>
<dbReference type="RefSeq" id="WP_267153194.1">
    <property type="nucleotide sequence ID" value="NZ_JAPMLT010000014.1"/>
</dbReference>
<evidence type="ECO:0000259" key="1">
    <source>
        <dbReference type="Pfam" id="PF03009"/>
    </source>
</evidence>
<sequence>MYPAVVSLTMGLLTIAGLFLLREPRATEEKRRPAEQVPGLKEAAVPAAPALIGQQEAGDVQESMIGRETVVFPEPEFVSDPVVGQGPAMVEEDEWFLPYEMVERLPQLAPFSVLLLGDPVSEDEEEQREFRRELFDAYRLDVAVWSDFDLSRNYATVYFTDTMFLPHFHQHGYHVSAVQGLTLMQILDGTEPDDLILLSVKDEGSQALTPEWEDELAAHGIRQLRREHLRHSYVNIMRKRDGEQYEPIFERNDTEKITVSPEGLPVTVEVQSAGLSAGNLSSILIDGREWSQNHRGLNIVVLDRHGEVKLSTYVDTFATLYAEHTLFAAARQDRATNCEWATDHRLVARAFGEIEDRPNTHCLEAFQHRYLQGYRVFEADLVLTQDGHLVARHDWQPYLYEYLMQDLPEDRKGERLTREEFKSLPILKRYTPLDFEDICRLMRDHPDMYLITDTRAVESDEIRQQFTVLAETARRIDPAILDRIIPQLYHERMLEEVRAIHEFKSYVYTLYQTHATDAEVIWFAYRNGIRAVVMSEQRYTPKLVEQLQEKGIMTYLHTLNDPVVMAKYFLQGVHGFYSDRTPPHDLNKMKIQSETKREVLLDILKDYWALQYPEEVVSALLEQVERIRSVDKLDKIVSGVFKLDNLAGIKDLLATEAEFYDERT</sequence>
<reference evidence="2 3" key="1">
    <citation type="submission" date="2022-11" db="EMBL/GenBank/DDBJ databases">
        <title>Study of microbial diversity in lake waters.</title>
        <authorList>
            <person name="Zhang J."/>
        </authorList>
    </citation>
    <scope>NUCLEOTIDE SEQUENCE [LARGE SCALE GENOMIC DNA]</scope>
    <source>
        <strain evidence="2 3">DT12</strain>
    </source>
</reference>
<dbReference type="EMBL" id="JAPMLT010000014">
    <property type="protein sequence ID" value="MCX7571945.1"/>
    <property type="molecule type" value="Genomic_DNA"/>
</dbReference>
<dbReference type="InterPro" id="IPR017946">
    <property type="entry name" value="PLC-like_Pdiesterase_TIM-brl"/>
</dbReference>
<dbReference type="SUPFAM" id="SSF51695">
    <property type="entry name" value="PLC-like phosphodiesterases"/>
    <property type="match status" value="1"/>
</dbReference>
<dbReference type="Proteomes" id="UP001208017">
    <property type="component" value="Unassembled WGS sequence"/>
</dbReference>
<dbReference type="CDD" id="cd08583">
    <property type="entry name" value="PI-PLCc_GDPD_SF_unchar1"/>
    <property type="match status" value="1"/>
</dbReference>
<accession>A0ABT3X8L2</accession>
<dbReference type="Gene3D" id="3.20.20.190">
    <property type="entry name" value="Phosphatidylinositol (PI) phosphodiesterase"/>
    <property type="match status" value="1"/>
</dbReference>
<evidence type="ECO:0000313" key="2">
    <source>
        <dbReference type="EMBL" id="MCX7571945.1"/>
    </source>
</evidence>
<dbReference type="Pfam" id="PF03009">
    <property type="entry name" value="GDPD"/>
    <property type="match status" value="1"/>
</dbReference>